<dbReference type="SUPFAM" id="SSF51905">
    <property type="entry name" value="FAD/NAD(P)-binding domain"/>
    <property type="match status" value="1"/>
</dbReference>
<gene>
    <name evidence="7" type="ORF">DGAL_LOCUS15743</name>
</gene>
<sequence length="624" mass="70141">MGLKLWLSGLIKIPAAFAIITVCYFHFWFWNTISYIEVNPASDIYDFIVVGAGSAGGVIASRLSEDPTYSVLLIEAGGYPSPLVNIPLISSIFPSTPFAWNYQTEPQKFGFSASINHRSNWPRGKGLGGSSILNFLLYVRGNKYDYDHWAALGNEGWNYEDVLPYFIKSENNRGIFIDEQYHGKKGNLIVEDRAWKSNLPQAFINAGLELGYPYVDINGKNQTGFTIPQLTTKHGARWSTYSAFLKKPYYDRPNLKVITFAEVKKVLINESKQAYGIQYKRHGNLKTVFAAKEIILSAGAIASPQILMLSGIGPKEHLERLEIKVHSDLRVGENLQDHIYVPLTPLVHNDSSASLVNPFDLTAWWDYFIHGTGQYTSNGVDGMAFKSSRYCEPDWPDIQLHFLSYSAASDHGICVRHLMGLEENAWQELFEPVSYVDTASIFATLVRPKSRGWIRLRSADPLDQPIIDPQFYSHPQDVQVMLEALLFAQETLNTTAMKKYLHLHDARLPYCKDLPVDSHLYLECLIKYMSATLHHSVGTCKMGPSTDREAVVDSQLRVYGIKGLRVADASVIPVIPNGNINAPVIMIGEKAAHMILEHHKNNKIPKLFLKGSSHKFLSRNGDEL</sequence>
<keyword evidence="2 3" id="KW-0274">FAD</keyword>
<evidence type="ECO:0000256" key="4">
    <source>
        <dbReference type="SAM" id="Phobius"/>
    </source>
</evidence>
<dbReference type="PANTHER" id="PTHR11552:SF227">
    <property type="entry name" value="GLUCOSE DEHYDROGENASE [FAD, QUINONE]-LIKE PROTEIN"/>
    <property type="match status" value="1"/>
</dbReference>
<comment type="caution">
    <text evidence="7">The sequence shown here is derived from an EMBL/GenBank/DDBJ whole genome shotgun (WGS) entry which is preliminary data.</text>
</comment>
<dbReference type="PIRSF" id="PIRSF000137">
    <property type="entry name" value="Alcohol_oxidase"/>
    <property type="match status" value="1"/>
</dbReference>
<evidence type="ECO:0000259" key="5">
    <source>
        <dbReference type="PROSITE" id="PS00623"/>
    </source>
</evidence>
<evidence type="ECO:0000256" key="1">
    <source>
        <dbReference type="ARBA" id="ARBA00010790"/>
    </source>
</evidence>
<evidence type="ECO:0000313" key="7">
    <source>
        <dbReference type="EMBL" id="CAH0112036.1"/>
    </source>
</evidence>
<dbReference type="Proteomes" id="UP000789390">
    <property type="component" value="Unassembled WGS sequence"/>
</dbReference>
<feature type="transmembrane region" description="Helical" evidence="4">
    <location>
        <begin position="9"/>
        <end position="30"/>
    </location>
</feature>
<dbReference type="Gene3D" id="3.50.50.60">
    <property type="entry name" value="FAD/NAD(P)-binding domain"/>
    <property type="match status" value="1"/>
</dbReference>
<dbReference type="GO" id="GO:0050660">
    <property type="term" value="F:flavin adenine dinucleotide binding"/>
    <property type="evidence" value="ECO:0007669"/>
    <property type="project" value="InterPro"/>
</dbReference>
<dbReference type="PROSITE" id="PS00623">
    <property type="entry name" value="GMC_OXRED_1"/>
    <property type="match status" value="1"/>
</dbReference>
<dbReference type="PANTHER" id="PTHR11552">
    <property type="entry name" value="GLUCOSE-METHANOL-CHOLINE GMC OXIDOREDUCTASE"/>
    <property type="match status" value="1"/>
</dbReference>
<dbReference type="InterPro" id="IPR036188">
    <property type="entry name" value="FAD/NAD-bd_sf"/>
</dbReference>
<feature type="domain" description="Glucose-methanol-choline oxidoreductase N-terminal" evidence="6">
    <location>
        <begin position="299"/>
        <end position="313"/>
    </location>
</feature>
<dbReference type="PROSITE" id="PS00624">
    <property type="entry name" value="GMC_OXRED_2"/>
    <property type="match status" value="1"/>
</dbReference>
<keyword evidence="4" id="KW-0472">Membrane</keyword>
<keyword evidence="4" id="KW-1133">Transmembrane helix</keyword>
<evidence type="ECO:0000256" key="3">
    <source>
        <dbReference type="RuleBase" id="RU003968"/>
    </source>
</evidence>
<dbReference type="InterPro" id="IPR012132">
    <property type="entry name" value="GMC_OxRdtase"/>
</dbReference>
<keyword evidence="3" id="KW-0285">Flavoprotein</keyword>
<dbReference type="Pfam" id="PF00732">
    <property type="entry name" value="GMC_oxred_N"/>
    <property type="match status" value="1"/>
</dbReference>
<dbReference type="SUPFAM" id="SSF54373">
    <property type="entry name" value="FAD-linked reductases, C-terminal domain"/>
    <property type="match status" value="1"/>
</dbReference>
<evidence type="ECO:0000313" key="8">
    <source>
        <dbReference type="Proteomes" id="UP000789390"/>
    </source>
</evidence>
<reference evidence="7" key="1">
    <citation type="submission" date="2021-11" db="EMBL/GenBank/DDBJ databases">
        <authorList>
            <person name="Schell T."/>
        </authorList>
    </citation>
    <scope>NUCLEOTIDE SEQUENCE</scope>
    <source>
        <strain evidence="7">M5</strain>
    </source>
</reference>
<dbReference type="Gene3D" id="3.30.560.10">
    <property type="entry name" value="Glucose Oxidase, domain 3"/>
    <property type="match status" value="1"/>
</dbReference>
<dbReference type="InterPro" id="IPR000172">
    <property type="entry name" value="GMC_OxRdtase_N"/>
</dbReference>
<comment type="cofactor">
    <cofactor evidence="2">
        <name>FAD</name>
        <dbReference type="ChEBI" id="CHEBI:57692"/>
    </cofactor>
</comment>
<evidence type="ECO:0000259" key="6">
    <source>
        <dbReference type="PROSITE" id="PS00624"/>
    </source>
</evidence>
<accession>A0A8J2WBV1</accession>
<feature type="binding site" evidence="2">
    <location>
        <position position="263"/>
    </location>
    <ligand>
        <name>FAD</name>
        <dbReference type="ChEBI" id="CHEBI:57692"/>
    </ligand>
</feature>
<evidence type="ECO:0000256" key="2">
    <source>
        <dbReference type="PIRSR" id="PIRSR000137-2"/>
    </source>
</evidence>
<keyword evidence="4" id="KW-0812">Transmembrane</keyword>
<dbReference type="AlphaFoldDB" id="A0A8J2WBV1"/>
<comment type="similarity">
    <text evidence="1 3">Belongs to the GMC oxidoreductase family.</text>
</comment>
<dbReference type="EMBL" id="CAKKLH010000321">
    <property type="protein sequence ID" value="CAH0112036.1"/>
    <property type="molecule type" value="Genomic_DNA"/>
</dbReference>
<feature type="domain" description="Glucose-methanol-choline oxidoreductase N-terminal" evidence="5">
    <location>
        <begin position="124"/>
        <end position="147"/>
    </location>
</feature>
<organism evidence="7 8">
    <name type="scientific">Daphnia galeata</name>
    <dbReference type="NCBI Taxonomy" id="27404"/>
    <lineage>
        <taxon>Eukaryota</taxon>
        <taxon>Metazoa</taxon>
        <taxon>Ecdysozoa</taxon>
        <taxon>Arthropoda</taxon>
        <taxon>Crustacea</taxon>
        <taxon>Branchiopoda</taxon>
        <taxon>Diplostraca</taxon>
        <taxon>Cladocera</taxon>
        <taxon>Anomopoda</taxon>
        <taxon>Daphniidae</taxon>
        <taxon>Daphnia</taxon>
    </lineage>
</organism>
<name>A0A8J2WBV1_9CRUS</name>
<dbReference type="InterPro" id="IPR007867">
    <property type="entry name" value="GMC_OxRtase_C"/>
</dbReference>
<dbReference type="GO" id="GO:0016614">
    <property type="term" value="F:oxidoreductase activity, acting on CH-OH group of donors"/>
    <property type="evidence" value="ECO:0007669"/>
    <property type="project" value="InterPro"/>
</dbReference>
<keyword evidence="8" id="KW-1185">Reference proteome</keyword>
<proteinExistence type="inferred from homology"/>
<protein>
    <recommendedName>
        <fullName evidence="5 6">Glucose-methanol-choline oxidoreductase N-terminal domain-containing protein</fullName>
    </recommendedName>
</protein>
<dbReference type="OrthoDB" id="269227at2759"/>
<dbReference type="Pfam" id="PF05199">
    <property type="entry name" value="GMC_oxred_C"/>
    <property type="match status" value="1"/>
</dbReference>